<evidence type="ECO:0000256" key="2">
    <source>
        <dbReference type="ARBA" id="ARBA00013194"/>
    </source>
</evidence>
<dbReference type="PANTHER" id="PTHR47245">
    <property type="entry name" value="PEPTIDYLPROLYL ISOMERASE"/>
    <property type="match status" value="1"/>
</dbReference>
<evidence type="ECO:0000256" key="7">
    <source>
        <dbReference type="SAM" id="SignalP"/>
    </source>
</evidence>
<comment type="caution">
    <text evidence="8">The sequence shown here is derived from an EMBL/GenBank/DDBJ whole genome shotgun (WGS) entry which is preliminary data.</text>
</comment>
<protein>
    <recommendedName>
        <fullName evidence="2">peptidylprolyl isomerase</fullName>
        <ecNumber evidence="2">5.2.1.8</ecNumber>
    </recommendedName>
</protein>
<feature type="compositionally biased region" description="Basic and acidic residues" evidence="6">
    <location>
        <begin position="209"/>
        <end position="268"/>
    </location>
</feature>
<evidence type="ECO:0000256" key="1">
    <source>
        <dbReference type="ARBA" id="ARBA00000971"/>
    </source>
</evidence>
<dbReference type="EC" id="5.2.1.8" evidence="2"/>
<evidence type="ECO:0000313" key="8">
    <source>
        <dbReference type="EMBL" id="GAA0431274.1"/>
    </source>
</evidence>
<proteinExistence type="predicted"/>
<keyword evidence="9" id="KW-1185">Reference proteome</keyword>
<comment type="catalytic activity">
    <reaction evidence="1">
        <text>[protein]-peptidylproline (omega=180) = [protein]-peptidylproline (omega=0)</text>
        <dbReference type="Rhea" id="RHEA:16237"/>
        <dbReference type="Rhea" id="RHEA-COMP:10747"/>
        <dbReference type="Rhea" id="RHEA-COMP:10748"/>
        <dbReference type="ChEBI" id="CHEBI:83833"/>
        <dbReference type="ChEBI" id="CHEBI:83834"/>
        <dbReference type="EC" id="5.2.1.8"/>
    </reaction>
</comment>
<feature type="signal peptide" evidence="7">
    <location>
        <begin position="1"/>
        <end position="18"/>
    </location>
</feature>
<dbReference type="Gene3D" id="1.10.4030.10">
    <property type="entry name" value="Porin chaperone SurA, peptide-binding domain"/>
    <property type="match status" value="1"/>
</dbReference>
<dbReference type="RefSeq" id="WP_343750934.1">
    <property type="nucleotide sequence ID" value="NZ_BAAADM010000008.1"/>
</dbReference>
<name>A0ABN0Z3G2_9BACI</name>
<keyword evidence="3 7" id="KW-0732">Signal</keyword>
<dbReference type="PANTHER" id="PTHR47245:SF1">
    <property type="entry name" value="FOLDASE PROTEIN PRSA"/>
    <property type="match status" value="1"/>
</dbReference>
<dbReference type="Proteomes" id="UP001501459">
    <property type="component" value="Unassembled WGS sequence"/>
</dbReference>
<accession>A0ABN0Z3G2</accession>
<sequence length="268" mass="29919">MRKLLISLMALTVALVLAACGGDDGSDDKDKDKDKGGGENGQASQQQKMPEPDLKDVPDVVAKVNGDKIKKKEFSSMYQSVFQRSAMQSRLTGKEVDQKKLKKQTAEVLVGNELLKQEANNRDYSASDKAVDKKLNDLAKQNGLESKDKLLSKLKEQGTKKNEVISQIKTQVKMDKLVAEESGDIEPTEKELKKAYDQWKSQKKQAQKNKKDNEDGDSGKDSKKDKEIASFDEKKSDLKQSIKSKKEAQARQTLVDKLRKDADVTINL</sequence>
<feature type="chain" id="PRO_5046691763" description="peptidylprolyl isomerase" evidence="7">
    <location>
        <begin position="19"/>
        <end position="268"/>
    </location>
</feature>
<organism evidence="8 9">
    <name type="scientific">Lentibacillus halophilus</name>
    <dbReference type="NCBI Taxonomy" id="295065"/>
    <lineage>
        <taxon>Bacteria</taxon>
        <taxon>Bacillati</taxon>
        <taxon>Bacillota</taxon>
        <taxon>Bacilli</taxon>
        <taxon>Bacillales</taxon>
        <taxon>Bacillaceae</taxon>
        <taxon>Lentibacillus</taxon>
    </lineage>
</organism>
<evidence type="ECO:0000256" key="3">
    <source>
        <dbReference type="ARBA" id="ARBA00022729"/>
    </source>
</evidence>
<evidence type="ECO:0000256" key="5">
    <source>
        <dbReference type="ARBA" id="ARBA00023235"/>
    </source>
</evidence>
<evidence type="ECO:0000256" key="6">
    <source>
        <dbReference type="SAM" id="MobiDB-lite"/>
    </source>
</evidence>
<feature type="compositionally biased region" description="Basic and acidic residues" evidence="6">
    <location>
        <begin position="28"/>
        <end position="37"/>
    </location>
</feature>
<keyword evidence="5" id="KW-0413">Isomerase</keyword>
<evidence type="ECO:0000256" key="4">
    <source>
        <dbReference type="ARBA" id="ARBA00023110"/>
    </source>
</evidence>
<dbReference type="Pfam" id="PF13624">
    <property type="entry name" value="SurA_N_3"/>
    <property type="match status" value="1"/>
</dbReference>
<gene>
    <name evidence="8" type="ORF">GCM10008983_04740</name>
</gene>
<feature type="region of interest" description="Disordered" evidence="6">
    <location>
        <begin position="21"/>
        <end position="58"/>
    </location>
</feature>
<dbReference type="PROSITE" id="PS51257">
    <property type="entry name" value="PROKAR_LIPOPROTEIN"/>
    <property type="match status" value="1"/>
</dbReference>
<dbReference type="EMBL" id="BAAADM010000008">
    <property type="protein sequence ID" value="GAA0431274.1"/>
    <property type="molecule type" value="Genomic_DNA"/>
</dbReference>
<dbReference type="InterPro" id="IPR050245">
    <property type="entry name" value="PrsA_foldase"/>
</dbReference>
<dbReference type="InterPro" id="IPR027304">
    <property type="entry name" value="Trigger_fact/SurA_dom_sf"/>
</dbReference>
<feature type="region of interest" description="Disordered" evidence="6">
    <location>
        <begin position="179"/>
        <end position="268"/>
    </location>
</feature>
<reference evidence="8 9" key="1">
    <citation type="journal article" date="2019" name="Int. J. Syst. Evol. Microbiol.">
        <title>The Global Catalogue of Microorganisms (GCM) 10K type strain sequencing project: providing services to taxonomists for standard genome sequencing and annotation.</title>
        <authorList>
            <consortium name="The Broad Institute Genomics Platform"/>
            <consortium name="The Broad Institute Genome Sequencing Center for Infectious Disease"/>
            <person name="Wu L."/>
            <person name="Ma J."/>
        </authorList>
    </citation>
    <scope>NUCLEOTIDE SEQUENCE [LARGE SCALE GENOMIC DNA]</scope>
    <source>
        <strain evidence="8 9">JCM 12149</strain>
    </source>
</reference>
<evidence type="ECO:0000313" key="9">
    <source>
        <dbReference type="Proteomes" id="UP001501459"/>
    </source>
</evidence>
<feature type="compositionally biased region" description="Basic and acidic residues" evidence="6">
    <location>
        <begin position="187"/>
        <end position="197"/>
    </location>
</feature>
<keyword evidence="4" id="KW-0697">Rotamase</keyword>
<dbReference type="SUPFAM" id="SSF109998">
    <property type="entry name" value="Triger factor/SurA peptide-binding domain-like"/>
    <property type="match status" value="1"/>
</dbReference>